<proteinExistence type="predicted"/>
<evidence type="ECO:0000313" key="1">
    <source>
        <dbReference type="EMBL" id="NIK14145.1"/>
    </source>
</evidence>
<reference evidence="1 2" key="1">
    <citation type="submission" date="2020-03" db="EMBL/GenBank/DDBJ databases">
        <title>Genomic Encyclopedia of Archaeal and Bacterial Type Strains, Phase II (KMG-II): from individual species to whole genera.</title>
        <authorList>
            <person name="Goeker M."/>
        </authorList>
    </citation>
    <scope>NUCLEOTIDE SEQUENCE [LARGE SCALE GENOMIC DNA]</scope>
    <source>
        <strain evidence="1 2">DSM 4749</strain>
    </source>
</reference>
<dbReference type="Proteomes" id="UP000532769">
    <property type="component" value="Unassembled WGS sequence"/>
</dbReference>
<dbReference type="EMBL" id="JAASRS010000001">
    <property type="protein sequence ID" value="NIK14145.1"/>
    <property type="molecule type" value="Genomic_DNA"/>
</dbReference>
<keyword evidence="2" id="KW-1185">Reference proteome</keyword>
<sequence length="50" mass="5630">MQIIIDSVSPLFPLLVCFPLETNYDEAKGMNNSEVADTAFVFARLYSVCR</sequence>
<dbReference type="AlphaFoldDB" id="A0A846MIG0"/>
<comment type="caution">
    <text evidence="1">The sequence shown here is derived from an EMBL/GenBank/DDBJ whole genome shotgun (WGS) entry which is preliminary data.</text>
</comment>
<gene>
    <name evidence="1" type="ORF">BDD39_000655</name>
</gene>
<evidence type="ECO:0000313" key="2">
    <source>
        <dbReference type="Proteomes" id="UP000532769"/>
    </source>
</evidence>
<name>A0A846MIG0_9BACL</name>
<dbReference type="RefSeq" id="WP_380630391.1">
    <property type="nucleotide sequence ID" value="NZ_JBHSCI010000122.1"/>
</dbReference>
<organism evidence="1 2">
    <name type="scientific">Saccharococcus thermophilus</name>
    <dbReference type="NCBI Taxonomy" id="29396"/>
    <lineage>
        <taxon>Bacteria</taxon>
        <taxon>Bacillati</taxon>
        <taxon>Bacillota</taxon>
        <taxon>Bacilli</taxon>
        <taxon>Bacillales</taxon>
        <taxon>Anoxybacillaceae</taxon>
        <taxon>Saccharococcus</taxon>
    </lineage>
</organism>
<accession>A0A846MIG0</accession>
<protein>
    <submittedName>
        <fullName evidence="1">Uncharacterized protein</fullName>
    </submittedName>
</protein>